<dbReference type="AlphaFoldDB" id="A0A2K9NLM6"/>
<gene>
    <name evidence="9" type="ORF">C0V82_26625</name>
</gene>
<dbReference type="GO" id="GO:0005737">
    <property type="term" value="C:cytoplasm"/>
    <property type="evidence" value="ECO:0007669"/>
    <property type="project" value="UniProtKB-SubCell"/>
</dbReference>
<evidence type="ECO:0000256" key="2">
    <source>
        <dbReference type="ARBA" id="ARBA00005628"/>
    </source>
</evidence>
<dbReference type="CDD" id="cd07503">
    <property type="entry name" value="HAD_HisB-N"/>
    <property type="match status" value="1"/>
</dbReference>
<dbReference type="NCBIfam" id="TIGR01656">
    <property type="entry name" value="Histidinol-ppas"/>
    <property type="match status" value="1"/>
</dbReference>
<dbReference type="Gene3D" id="3.90.550.10">
    <property type="entry name" value="Spore Coat Polysaccharide Biosynthesis Protein SpsA, Chain A"/>
    <property type="match status" value="1"/>
</dbReference>
<dbReference type="GO" id="GO:0005975">
    <property type="term" value="P:carbohydrate metabolic process"/>
    <property type="evidence" value="ECO:0007669"/>
    <property type="project" value="InterPro"/>
</dbReference>
<comment type="similarity">
    <text evidence="2">Belongs to the GmhB family.</text>
</comment>
<dbReference type="Gene3D" id="3.40.50.1000">
    <property type="entry name" value="HAD superfamily/HAD-like"/>
    <property type="match status" value="1"/>
</dbReference>
<dbReference type="PANTHER" id="PTHR42891:SF1">
    <property type="entry name" value="D-GLYCERO-BETA-D-MANNO-HEPTOSE-1,7-BISPHOSPHATE 7-PHOSPHATASE"/>
    <property type="match status" value="1"/>
</dbReference>
<dbReference type="Pfam" id="PF13242">
    <property type="entry name" value="Hydrolase_like"/>
    <property type="match status" value="1"/>
</dbReference>
<evidence type="ECO:0000313" key="9">
    <source>
        <dbReference type="EMBL" id="AUN33970.1"/>
    </source>
</evidence>
<protein>
    <recommendedName>
        <fullName evidence="7">D,D-heptose 1,7-bisphosphate phosphatase</fullName>
    </recommendedName>
</protein>
<name>A0A2K9NLM6_9PROT</name>
<keyword evidence="10" id="KW-1185">Reference proteome</keyword>
<keyword evidence="9" id="KW-0614">Plasmid</keyword>
<dbReference type="GO" id="GO:0046872">
    <property type="term" value="F:metal ion binding"/>
    <property type="evidence" value="ECO:0007669"/>
    <property type="project" value="UniProtKB-KW"/>
</dbReference>
<evidence type="ECO:0000256" key="1">
    <source>
        <dbReference type="ARBA" id="ARBA00004496"/>
    </source>
</evidence>
<dbReference type="GO" id="GO:0016791">
    <property type="term" value="F:phosphatase activity"/>
    <property type="evidence" value="ECO:0007669"/>
    <property type="project" value="InterPro"/>
</dbReference>
<keyword evidence="5" id="KW-0378">Hydrolase</keyword>
<dbReference type="OrthoDB" id="9814110at2"/>
<dbReference type="InterPro" id="IPR006549">
    <property type="entry name" value="HAD-SF_hydro_IIIA"/>
</dbReference>
<reference evidence="9 10" key="1">
    <citation type="submission" date="2017-12" db="EMBL/GenBank/DDBJ databases">
        <title>Genomes of bacteria within cyanobacterial aggregates.</title>
        <authorList>
            <person name="Cai H."/>
        </authorList>
    </citation>
    <scope>NUCLEOTIDE SEQUENCE [LARGE SCALE GENOMIC DNA]</scope>
    <source>
        <strain evidence="9 10">TH16</strain>
        <plasmid evidence="9 10">unnamed3</plasmid>
    </source>
</reference>
<organism evidence="9 10">
    <name type="scientific">Niveispirillum cyanobacteriorum</name>
    <dbReference type="NCBI Taxonomy" id="1612173"/>
    <lineage>
        <taxon>Bacteria</taxon>
        <taxon>Pseudomonadati</taxon>
        <taxon>Pseudomonadota</taxon>
        <taxon>Alphaproteobacteria</taxon>
        <taxon>Rhodospirillales</taxon>
        <taxon>Azospirillaceae</taxon>
        <taxon>Niveispirillum</taxon>
    </lineage>
</organism>
<dbReference type="InterPro" id="IPR029044">
    <property type="entry name" value="Nucleotide-diphossugar_trans"/>
</dbReference>
<evidence type="ECO:0000256" key="6">
    <source>
        <dbReference type="ARBA" id="ARBA00023277"/>
    </source>
</evidence>
<accession>A0A2K9NLM6</accession>
<dbReference type="NCBIfam" id="TIGR01662">
    <property type="entry name" value="HAD-SF-IIIA"/>
    <property type="match status" value="1"/>
</dbReference>
<proteinExistence type="inferred from homology"/>
<feature type="domain" description="Nucleotidyl transferase" evidence="8">
    <location>
        <begin position="12"/>
        <end position="236"/>
    </location>
</feature>
<evidence type="ECO:0000256" key="7">
    <source>
        <dbReference type="ARBA" id="ARBA00031828"/>
    </source>
</evidence>
<dbReference type="Proteomes" id="UP000234752">
    <property type="component" value="Plasmid unnamed3"/>
</dbReference>
<dbReference type="Pfam" id="PF00483">
    <property type="entry name" value="NTP_transferase"/>
    <property type="match status" value="1"/>
</dbReference>
<sequence>MLLCSNEPVTQAIVLVGGKGTRLGKLAENIPKPLMPIDGGSVFLDELLFNIARHGFKDIILLAGHMREQVIARYQGAHIQGSEISVLSEEVPAGTAGALTLAAARLAPTFLLANGDTLFDINLRRLDQILAHTPNSLAVLALRRMPDAGRYGEVKLQNGRITSFCEKKRDAGSGLINAGIGLFNRDILSYISSLPCSMETSVYPLLAASGKMIGEEFDGYFIDMGLPETLAQARQELPLRRKRPALFLDRDGVLNHDRGYTHRIEDLRWIDGAIETIRRANEIGALTIVVTNQAGVAKGHYGLDDVKQFHAAMRSQLASAGAHLDAIYLCPEHPEAALKQFQHENPPNRKPNPGMILQALTEWPIDIGCSALIGDRQSDLEAARRAGIPGFLFEGGNLLDLASPLLAWMAESSNRGGYLKSIRSRGGVAT</sequence>
<dbReference type="InterPro" id="IPR005835">
    <property type="entry name" value="NTP_transferase_dom"/>
</dbReference>
<evidence type="ECO:0000256" key="3">
    <source>
        <dbReference type="ARBA" id="ARBA00022490"/>
    </source>
</evidence>
<geneLocation type="plasmid" evidence="9 10">
    <name>unnamed3</name>
</geneLocation>
<dbReference type="PANTHER" id="PTHR42891">
    <property type="entry name" value="D-GLYCERO-BETA-D-MANNO-HEPTOSE-1,7-BISPHOSPHATE 7-PHOSPHATASE"/>
    <property type="match status" value="1"/>
</dbReference>
<dbReference type="EMBL" id="CP025615">
    <property type="protein sequence ID" value="AUN33970.1"/>
    <property type="molecule type" value="Genomic_DNA"/>
</dbReference>
<comment type="subcellular location">
    <subcellularLocation>
        <location evidence="1">Cytoplasm</location>
    </subcellularLocation>
</comment>
<dbReference type="SUPFAM" id="SSF53448">
    <property type="entry name" value="Nucleotide-diphospho-sugar transferases"/>
    <property type="match status" value="1"/>
</dbReference>
<dbReference type="KEGG" id="ncb:C0V82_26625"/>
<keyword evidence="6" id="KW-0119">Carbohydrate metabolism</keyword>
<dbReference type="InterPro" id="IPR023214">
    <property type="entry name" value="HAD_sf"/>
</dbReference>
<evidence type="ECO:0000259" key="8">
    <source>
        <dbReference type="Pfam" id="PF00483"/>
    </source>
</evidence>
<evidence type="ECO:0000256" key="5">
    <source>
        <dbReference type="ARBA" id="ARBA00022801"/>
    </source>
</evidence>
<evidence type="ECO:0000313" key="10">
    <source>
        <dbReference type="Proteomes" id="UP000234752"/>
    </source>
</evidence>
<dbReference type="InterPro" id="IPR006543">
    <property type="entry name" value="Histidinol-phos"/>
</dbReference>
<keyword evidence="4" id="KW-0479">Metal-binding</keyword>
<evidence type="ECO:0000256" key="4">
    <source>
        <dbReference type="ARBA" id="ARBA00022723"/>
    </source>
</evidence>
<dbReference type="InterPro" id="IPR004446">
    <property type="entry name" value="Heptose_bisP_phosphatase"/>
</dbReference>
<dbReference type="SUPFAM" id="SSF56784">
    <property type="entry name" value="HAD-like"/>
    <property type="match status" value="1"/>
</dbReference>
<dbReference type="InterPro" id="IPR036412">
    <property type="entry name" value="HAD-like_sf"/>
</dbReference>
<keyword evidence="3" id="KW-0963">Cytoplasm</keyword>